<dbReference type="PANTHER" id="PTHR43000">
    <property type="entry name" value="DTDP-D-GLUCOSE 4,6-DEHYDRATASE-RELATED"/>
    <property type="match status" value="1"/>
</dbReference>
<dbReference type="InterPro" id="IPR016040">
    <property type="entry name" value="NAD(P)-bd_dom"/>
</dbReference>
<dbReference type="Pfam" id="PF16363">
    <property type="entry name" value="GDP_Man_Dehyd"/>
    <property type="match status" value="1"/>
</dbReference>
<evidence type="ECO:0000256" key="2">
    <source>
        <dbReference type="ARBA" id="ARBA00001911"/>
    </source>
</evidence>
<reference evidence="10" key="1">
    <citation type="submission" date="2012-06" db="EMBL/GenBank/DDBJ databases">
        <title>The complete genome of Flexibacter litoralis DSM 6794.</title>
        <authorList>
            <person name="Lucas S."/>
            <person name="Copeland A."/>
            <person name="Lapidus A."/>
            <person name="Glavina del Rio T."/>
            <person name="Dalin E."/>
            <person name="Tice H."/>
            <person name="Bruce D."/>
            <person name="Goodwin L."/>
            <person name="Pitluck S."/>
            <person name="Peters L."/>
            <person name="Ovchinnikova G."/>
            <person name="Lu M."/>
            <person name="Kyrpides N."/>
            <person name="Mavromatis K."/>
            <person name="Ivanova N."/>
            <person name="Brettin T."/>
            <person name="Detter J.C."/>
            <person name="Han C."/>
            <person name="Larimer F."/>
            <person name="Land M."/>
            <person name="Hauser L."/>
            <person name="Markowitz V."/>
            <person name="Cheng J.-F."/>
            <person name="Hugenholtz P."/>
            <person name="Woyke T."/>
            <person name="Wu D."/>
            <person name="Spring S."/>
            <person name="Lang E."/>
            <person name="Kopitz M."/>
            <person name="Brambilla E."/>
            <person name="Klenk H.-P."/>
            <person name="Eisen J.A."/>
        </authorList>
    </citation>
    <scope>NUCLEOTIDE SEQUENCE [LARGE SCALE GENOMIC DNA]</scope>
    <source>
        <strain evidence="10">ATCC 23117 / DSM 6794 / NBRC 15988 / NCIMB 1366 / Sio-4</strain>
    </source>
</reference>
<dbReference type="OrthoDB" id="9811743at2"/>
<evidence type="ECO:0000313" key="10">
    <source>
        <dbReference type="Proteomes" id="UP000006054"/>
    </source>
</evidence>
<dbReference type="GO" id="GO:0009225">
    <property type="term" value="P:nucleotide-sugar metabolic process"/>
    <property type="evidence" value="ECO:0007669"/>
    <property type="project" value="InterPro"/>
</dbReference>
<dbReference type="CDD" id="cd05246">
    <property type="entry name" value="dTDP_GD_SDR_e"/>
    <property type="match status" value="1"/>
</dbReference>
<evidence type="ECO:0000259" key="8">
    <source>
        <dbReference type="Pfam" id="PF16363"/>
    </source>
</evidence>
<dbReference type="AlphaFoldDB" id="I4AJA4"/>
<dbReference type="Proteomes" id="UP000006054">
    <property type="component" value="Chromosome"/>
</dbReference>
<dbReference type="eggNOG" id="COG1088">
    <property type="taxonomic scope" value="Bacteria"/>
</dbReference>
<dbReference type="HOGENOM" id="CLU_007383_1_14_10"/>
<comment type="similarity">
    <text evidence="3 7">Belongs to the NAD(P)-dependent epimerase/dehydratase family. dTDP-glucose dehydratase subfamily.</text>
</comment>
<evidence type="ECO:0000256" key="7">
    <source>
        <dbReference type="RuleBase" id="RU004473"/>
    </source>
</evidence>
<keyword evidence="6 7" id="KW-0456">Lyase</keyword>
<keyword evidence="5" id="KW-0520">NAD</keyword>
<sequence length="358" mass="41031">MKTILVTGGAGFIGSNFIPYFLESHKDYKVINLDLLTYAGNLDNLSEVENNPRYEFIKGDIVNRQLVEHIFEKHDVKGVIHFAAESHVDNSITDPEAFVRTNVHGTFTLIDVARKYWMNAPFSYKEGYEDTRFLHVSTDEVYGTLGETGFFTETTPYAPNSPYSASKAGSDMIVRSYFHTYGFDVVITNCSNNFGEKQHHEKLIPTIIRKALSNESIPIYGNGQNIRDWLYVLDHCKGIDKVFHKGKKGDSYNIGSNNEWNNLNLAKKICSLLDTIKPKEQGKYEDLMTFVKDRPGHDLRYAIDSSKIENELNWKANTDFDTALTKTINWYIDLYNSDKFKADIVVDSKKKILKKQRQ</sequence>
<comment type="catalytic activity">
    <reaction evidence="1 7">
        <text>dTDP-alpha-D-glucose = dTDP-4-dehydro-6-deoxy-alpha-D-glucose + H2O</text>
        <dbReference type="Rhea" id="RHEA:17221"/>
        <dbReference type="ChEBI" id="CHEBI:15377"/>
        <dbReference type="ChEBI" id="CHEBI:57477"/>
        <dbReference type="ChEBI" id="CHEBI:57649"/>
        <dbReference type="EC" id="4.2.1.46"/>
    </reaction>
</comment>
<gene>
    <name evidence="9" type="ordered locus">Fleli_1624</name>
</gene>
<protein>
    <recommendedName>
        <fullName evidence="4 7">dTDP-glucose 4,6-dehydratase</fullName>
        <ecNumber evidence="4 7">4.2.1.46</ecNumber>
    </recommendedName>
</protein>
<dbReference type="SUPFAM" id="SSF51735">
    <property type="entry name" value="NAD(P)-binding Rossmann-fold domains"/>
    <property type="match status" value="1"/>
</dbReference>
<keyword evidence="10" id="KW-1185">Reference proteome</keyword>
<organism evidence="9 10">
    <name type="scientific">Bernardetia litoralis (strain ATCC 23117 / DSM 6794 / NBRC 15988 / NCIMB 1366 / Fx l1 / Sio-4)</name>
    <name type="common">Flexibacter litoralis</name>
    <dbReference type="NCBI Taxonomy" id="880071"/>
    <lineage>
        <taxon>Bacteria</taxon>
        <taxon>Pseudomonadati</taxon>
        <taxon>Bacteroidota</taxon>
        <taxon>Cytophagia</taxon>
        <taxon>Cytophagales</taxon>
        <taxon>Bernardetiaceae</taxon>
        <taxon>Bernardetia</taxon>
    </lineage>
</organism>
<dbReference type="EC" id="4.2.1.46" evidence="4 7"/>
<dbReference type="KEGG" id="fli:Fleli_1624"/>
<dbReference type="InterPro" id="IPR036291">
    <property type="entry name" value="NAD(P)-bd_dom_sf"/>
</dbReference>
<evidence type="ECO:0000256" key="5">
    <source>
        <dbReference type="ARBA" id="ARBA00023027"/>
    </source>
</evidence>
<feature type="domain" description="NAD(P)-binding" evidence="8">
    <location>
        <begin position="5"/>
        <end position="326"/>
    </location>
</feature>
<dbReference type="PATRIC" id="fig|880071.3.peg.1601"/>
<proteinExistence type="inferred from homology"/>
<evidence type="ECO:0000256" key="6">
    <source>
        <dbReference type="ARBA" id="ARBA00023239"/>
    </source>
</evidence>
<dbReference type="RefSeq" id="WP_014797496.1">
    <property type="nucleotide sequence ID" value="NC_018018.1"/>
</dbReference>
<evidence type="ECO:0000313" key="9">
    <source>
        <dbReference type="EMBL" id="AFM04039.1"/>
    </source>
</evidence>
<dbReference type="NCBIfam" id="TIGR01181">
    <property type="entry name" value="dTDP_gluc_dehyt"/>
    <property type="match status" value="1"/>
</dbReference>
<dbReference type="InterPro" id="IPR005888">
    <property type="entry name" value="dTDP_Gluc_deHydtase"/>
</dbReference>
<dbReference type="GO" id="GO:0008460">
    <property type="term" value="F:dTDP-glucose 4,6-dehydratase activity"/>
    <property type="evidence" value="ECO:0007669"/>
    <property type="project" value="UniProtKB-EC"/>
</dbReference>
<dbReference type="EMBL" id="CP003345">
    <property type="protein sequence ID" value="AFM04039.1"/>
    <property type="molecule type" value="Genomic_DNA"/>
</dbReference>
<dbReference type="STRING" id="880071.Fleli_1624"/>
<dbReference type="Gene3D" id="3.90.25.10">
    <property type="entry name" value="UDP-galactose 4-epimerase, domain 1"/>
    <property type="match status" value="1"/>
</dbReference>
<dbReference type="Gene3D" id="3.40.50.720">
    <property type="entry name" value="NAD(P)-binding Rossmann-like Domain"/>
    <property type="match status" value="1"/>
</dbReference>
<evidence type="ECO:0000256" key="4">
    <source>
        <dbReference type="ARBA" id="ARBA00011990"/>
    </source>
</evidence>
<evidence type="ECO:0000256" key="1">
    <source>
        <dbReference type="ARBA" id="ARBA00001539"/>
    </source>
</evidence>
<evidence type="ECO:0000256" key="3">
    <source>
        <dbReference type="ARBA" id="ARBA00008178"/>
    </source>
</evidence>
<name>I4AJA4_BERLS</name>
<accession>I4AJA4</accession>
<comment type="cofactor">
    <cofactor evidence="2 7">
        <name>NAD(+)</name>
        <dbReference type="ChEBI" id="CHEBI:57540"/>
    </cofactor>
</comment>